<evidence type="ECO:0000313" key="6">
    <source>
        <dbReference type="EMBL" id="KAF2753983.1"/>
    </source>
</evidence>
<feature type="repeat" description="WD" evidence="3">
    <location>
        <begin position="572"/>
        <end position="606"/>
    </location>
</feature>
<dbReference type="AlphaFoldDB" id="A0A6A6VUS5"/>
<protein>
    <submittedName>
        <fullName evidence="6">WD40 repeat-like protein</fullName>
    </submittedName>
</protein>
<evidence type="ECO:0000313" key="7">
    <source>
        <dbReference type="Proteomes" id="UP000799437"/>
    </source>
</evidence>
<feature type="compositionally biased region" description="Polar residues" evidence="4">
    <location>
        <begin position="47"/>
        <end position="56"/>
    </location>
</feature>
<organism evidence="6 7">
    <name type="scientific">Pseudovirgaria hyperparasitica</name>
    <dbReference type="NCBI Taxonomy" id="470096"/>
    <lineage>
        <taxon>Eukaryota</taxon>
        <taxon>Fungi</taxon>
        <taxon>Dikarya</taxon>
        <taxon>Ascomycota</taxon>
        <taxon>Pezizomycotina</taxon>
        <taxon>Dothideomycetes</taxon>
        <taxon>Dothideomycetes incertae sedis</taxon>
        <taxon>Acrospermales</taxon>
        <taxon>Acrospermaceae</taxon>
        <taxon>Pseudovirgaria</taxon>
    </lineage>
</organism>
<dbReference type="SUPFAM" id="SSF50978">
    <property type="entry name" value="WD40 repeat-like"/>
    <property type="match status" value="1"/>
</dbReference>
<dbReference type="SMART" id="SM00320">
    <property type="entry name" value="WD40"/>
    <property type="match status" value="7"/>
</dbReference>
<dbReference type="Proteomes" id="UP000799437">
    <property type="component" value="Unassembled WGS sequence"/>
</dbReference>
<dbReference type="InterPro" id="IPR001680">
    <property type="entry name" value="WD40_rpt"/>
</dbReference>
<dbReference type="GO" id="GO:0043161">
    <property type="term" value="P:proteasome-mediated ubiquitin-dependent protein catabolic process"/>
    <property type="evidence" value="ECO:0007669"/>
    <property type="project" value="TreeGrafter"/>
</dbReference>
<dbReference type="CDD" id="cd00200">
    <property type="entry name" value="WD40"/>
    <property type="match status" value="1"/>
</dbReference>
<sequence>MRPEIDASRSLQSPSQSYSNGSGMRSPDRTVRLGKIANGSSTKEESNGSISHTNGASARLRRTETFFGHDREEVTRILIQSLSDLGYHNAAESLISESGYELEGPTVAAFRSAVLGGEWAEAEALLFGLHSDGVSLYEDGPPLGKSNGKAAKSSWYSKNYTKGLTLAESADKNEMRFWMRQQKYLELLEQRDIGAALMVLRQELTPLHQDVSRLHSLSSLMMCGSAEDLRQYAQWDGAAGQSRKHLLSELSKRISPSVMIPEHRLAILLDTVKSSWVSSCLYHNTSASPSLYVDHVCDHGDFPRKLDVTLSDHMDEVWYLQYSHNGSRLATAGKDGKVIIYDTCSQSVLMELEHEGGVCYLAWSPDDTKLITCTQEQGSDTTARMWDVGTQMVLLEMTDFTYPVMSAAWAPNGESFVTGSQDAENALIMWDTKKGVKIHQWKEEHLRVDDLAISPDGERLVVATNGTAGRIFVYDYVTRGKVRDWVFDGVRITSVNISRDSKTLLVSVNNNKTKLIDLDTGDTVRNFIGHTQENFVIRSNFGGASETFVVSGSEDNRIYVWRTSGLGLVEIIEAHRGCVNAVSWHPIDPLVFASAGDDGKVKIWTVPGHSLAIRPDGAEP</sequence>
<keyword evidence="1 3" id="KW-0853">WD repeat</keyword>
<dbReference type="PANTHER" id="PTHR22838:SF0">
    <property type="entry name" value="WD REPEAT-CONTAINING PROTEIN 26"/>
    <property type="match status" value="1"/>
</dbReference>
<feature type="domain" description="CTLH" evidence="5">
    <location>
        <begin position="110"/>
        <end position="195"/>
    </location>
</feature>
<proteinExistence type="predicted"/>
<dbReference type="OrthoDB" id="972532at2759"/>
<dbReference type="PROSITE" id="PS50294">
    <property type="entry name" value="WD_REPEATS_REGION"/>
    <property type="match status" value="2"/>
</dbReference>
<evidence type="ECO:0000256" key="3">
    <source>
        <dbReference type="PROSITE-ProRule" id="PRU00221"/>
    </source>
</evidence>
<feature type="compositionally biased region" description="Low complexity" evidence="4">
    <location>
        <begin position="8"/>
        <end position="22"/>
    </location>
</feature>
<keyword evidence="7" id="KW-1185">Reference proteome</keyword>
<evidence type="ECO:0000256" key="4">
    <source>
        <dbReference type="SAM" id="MobiDB-lite"/>
    </source>
</evidence>
<dbReference type="PROSITE" id="PS50082">
    <property type="entry name" value="WD_REPEATS_2"/>
    <property type="match status" value="2"/>
</dbReference>
<dbReference type="RefSeq" id="XP_033596434.1">
    <property type="nucleotide sequence ID" value="XM_033747589.1"/>
</dbReference>
<dbReference type="PANTHER" id="PTHR22838">
    <property type="entry name" value="WD REPEAT PROTEIN 26-RELATED"/>
    <property type="match status" value="1"/>
</dbReference>
<dbReference type="Pfam" id="PF00400">
    <property type="entry name" value="WD40"/>
    <property type="match status" value="4"/>
</dbReference>
<dbReference type="EMBL" id="ML996582">
    <property type="protein sequence ID" value="KAF2753983.1"/>
    <property type="molecule type" value="Genomic_DNA"/>
</dbReference>
<name>A0A6A6VUS5_9PEZI</name>
<dbReference type="GeneID" id="54488643"/>
<dbReference type="InterPro" id="IPR006595">
    <property type="entry name" value="CTLH_C"/>
</dbReference>
<evidence type="ECO:0000256" key="2">
    <source>
        <dbReference type="ARBA" id="ARBA00022737"/>
    </source>
</evidence>
<feature type="repeat" description="WD" evidence="3">
    <location>
        <begin position="310"/>
        <end position="351"/>
    </location>
</feature>
<feature type="region of interest" description="Disordered" evidence="4">
    <location>
        <begin position="1"/>
        <end position="57"/>
    </location>
</feature>
<evidence type="ECO:0000256" key="1">
    <source>
        <dbReference type="ARBA" id="ARBA00022574"/>
    </source>
</evidence>
<dbReference type="Gene3D" id="2.130.10.10">
    <property type="entry name" value="YVTN repeat-like/Quinoprotein amine dehydrogenase"/>
    <property type="match status" value="1"/>
</dbReference>
<dbReference type="GO" id="GO:0034657">
    <property type="term" value="C:GID complex"/>
    <property type="evidence" value="ECO:0007669"/>
    <property type="project" value="TreeGrafter"/>
</dbReference>
<dbReference type="InterPro" id="IPR036322">
    <property type="entry name" value="WD40_repeat_dom_sf"/>
</dbReference>
<dbReference type="Pfam" id="PF23627">
    <property type="entry name" value="LisH_WDR26"/>
    <property type="match status" value="1"/>
</dbReference>
<dbReference type="InterPro" id="IPR015943">
    <property type="entry name" value="WD40/YVTN_repeat-like_dom_sf"/>
</dbReference>
<keyword evidence="2" id="KW-0677">Repeat</keyword>
<dbReference type="PROSITE" id="PS50897">
    <property type="entry name" value="CTLH"/>
    <property type="match status" value="1"/>
</dbReference>
<gene>
    <name evidence="6" type="ORF">EJ05DRAFT_504586</name>
</gene>
<evidence type="ECO:0000259" key="5">
    <source>
        <dbReference type="PROSITE" id="PS50897"/>
    </source>
</evidence>
<dbReference type="InterPro" id="IPR051350">
    <property type="entry name" value="WD_repeat-ST_regulator"/>
</dbReference>
<accession>A0A6A6VUS5</accession>
<reference evidence="6" key="1">
    <citation type="journal article" date="2020" name="Stud. Mycol.">
        <title>101 Dothideomycetes genomes: a test case for predicting lifestyles and emergence of pathogens.</title>
        <authorList>
            <person name="Haridas S."/>
            <person name="Albert R."/>
            <person name="Binder M."/>
            <person name="Bloem J."/>
            <person name="Labutti K."/>
            <person name="Salamov A."/>
            <person name="Andreopoulos B."/>
            <person name="Baker S."/>
            <person name="Barry K."/>
            <person name="Bills G."/>
            <person name="Bluhm B."/>
            <person name="Cannon C."/>
            <person name="Castanera R."/>
            <person name="Culley D."/>
            <person name="Daum C."/>
            <person name="Ezra D."/>
            <person name="Gonzalez J."/>
            <person name="Henrissat B."/>
            <person name="Kuo A."/>
            <person name="Liang C."/>
            <person name="Lipzen A."/>
            <person name="Lutzoni F."/>
            <person name="Magnuson J."/>
            <person name="Mondo S."/>
            <person name="Nolan M."/>
            <person name="Ohm R."/>
            <person name="Pangilinan J."/>
            <person name="Park H.-J."/>
            <person name="Ramirez L."/>
            <person name="Alfaro M."/>
            <person name="Sun H."/>
            <person name="Tritt A."/>
            <person name="Yoshinaga Y."/>
            <person name="Zwiers L.-H."/>
            <person name="Turgeon B."/>
            <person name="Goodwin S."/>
            <person name="Spatafora J."/>
            <person name="Crous P."/>
            <person name="Grigoriev I."/>
        </authorList>
    </citation>
    <scope>NUCLEOTIDE SEQUENCE</scope>
    <source>
        <strain evidence="6">CBS 121739</strain>
    </source>
</reference>